<keyword evidence="6" id="KW-0862">Zinc</keyword>
<dbReference type="Proteomes" id="UP000286510">
    <property type="component" value="Unassembled WGS sequence"/>
</dbReference>
<evidence type="ECO:0000313" key="13">
    <source>
        <dbReference type="Proteomes" id="UP000265716"/>
    </source>
</evidence>
<dbReference type="InterPro" id="IPR001431">
    <property type="entry name" value="Pept_M16_Zn_BS"/>
</dbReference>
<dbReference type="Proteomes" id="UP000265716">
    <property type="component" value="Unassembled WGS sequence"/>
</dbReference>
<evidence type="ECO:0000256" key="3">
    <source>
        <dbReference type="ARBA" id="ARBA00022670"/>
    </source>
</evidence>
<dbReference type="AlphaFoldDB" id="A0A397A405"/>
<feature type="domain" description="Peptidase M16 N-terminal" evidence="8">
    <location>
        <begin position="32"/>
        <end position="165"/>
    </location>
</feature>
<proteinExistence type="inferred from homology"/>
<dbReference type="EMBL" id="QUTC01006933">
    <property type="protein sequence ID" value="RHY49690.1"/>
    <property type="molecule type" value="Genomic_DNA"/>
</dbReference>
<keyword evidence="4" id="KW-0479">Metal-binding</keyword>
<dbReference type="EMBL" id="QUTF01019369">
    <property type="protein sequence ID" value="RHY99783.1"/>
    <property type="molecule type" value="Genomic_DNA"/>
</dbReference>
<dbReference type="GO" id="GO:0043171">
    <property type="term" value="P:peptide catabolic process"/>
    <property type="evidence" value="ECO:0007669"/>
    <property type="project" value="TreeGrafter"/>
</dbReference>
<name>A0A397A405_APHAT</name>
<dbReference type="InterPro" id="IPR011765">
    <property type="entry name" value="Pept_M16_N"/>
</dbReference>
<organism evidence="9 12">
    <name type="scientific">Aphanomyces astaci</name>
    <name type="common">Crayfish plague agent</name>
    <dbReference type="NCBI Taxonomy" id="112090"/>
    <lineage>
        <taxon>Eukaryota</taxon>
        <taxon>Sar</taxon>
        <taxon>Stramenopiles</taxon>
        <taxon>Oomycota</taxon>
        <taxon>Saprolegniomycetes</taxon>
        <taxon>Saprolegniales</taxon>
        <taxon>Verrucalvaceae</taxon>
        <taxon>Aphanomyces</taxon>
    </lineage>
</organism>
<dbReference type="PROSITE" id="PS00143">
    <property type="entry name" value="INSULINASE"/>
    <property type="match status" value="1"/>
</dbReference>
<dbReference type="EMBL" id="QUSZ01007954">
    <property type="protein sequence ID" value="RHY01135.1"/>
    <property type="molecule type" value="Genomic_DNA"/>
</dbReference>
<sequence>MDNSVRQKGGIDVSAGDERDYRHVELANGLCVLLVSDSEAEKSAAAMDVRVGHQSDPDHLLGLAHFLEHMLFMGTKKYPDENSYSQYLSAHGGSSNAYTSGTDTNYYFDVRPPYFEEALDRFAQFFIAPLFTPGATEREMNAVNSENNKNLQSDPWRLDQVVKHTSSRRHPFHKFGTGNLVTLGTAPTEEYEGVPFEAPQLQRRLNVVPVKDHRSIEVSWPLPSLRSLYLEKPASLISHLLGHEGPGIPYIV</sequence>
<keyword evidence="5" id="KW-0378">Hydrolase</keyword>
<dbReference type="GO" id="GO:0004222">
    <property type="term" value="F:metalloendopeptidase activity"/>
    <property type="evidence" value="ECO:0007669"/>
    <property type="project" value="InterPro"/>
</dbReference>
<evidence type="ECO:0000256" key="5">
    <source>
        <dbReference type="ARBA" id="ARBA00022801"/>
    </source>
</evidence>
<keyword evidence="3" id="KW-0645">Protease</keyword>
<dbReference type="SUPFAM" id="SSF63411">
    <property type="entry name" value="LuxS/MPP-like metallohydrolase"/>
    <property type="match status" value="2"/>
</dbReference>
<evidence type="ECO:0000256" key="7">
    <source>
        <dbReference type="ARBA" id="ARBA00023049"/>
    </source>
</evidence>
<dbReference type="PANTHER" id="PTHR43690:SF18">
    <property type="entry name" value="INSULIN-DEGRADING ENZYME-RELATED"/>
    <property type="match status" value="1"/>
</dbReference>
<protein>
    <recommendedName>
        <fullName evidence="8">Peptidase M16 N-terminal domain-containing protein</fullName>
    </recommendedName>
</protein>
<evidence type="ECO:0000256" key="1">
    <source>
        <dbReference type="ARBA" id="ARBA00001947"/>
    </source>
</evidence>
<comment type="caution">
    <text evidence="9">The sequence shown here is derived from an EMBL/GenBank/DDBJ whole genome shotgun (WGS) entry which is preliminary data.</text>
</comment>
<comment type="similarity">
    <text evidence="2">Belongs to the peptidase M16 family.</text>
</comment>
<dbReference type="InterPro" id="IPR011249">
    <property type="entry name" value="Metalloenz_LuxS/M16"/>
</dbReference>
<accession>A0A397A405</accession>
<evidence type="ECO:0000313" key="10">
    <source>
        <dbReference type="EMBL" id="RHY49690.1"/>
    </source>
</evidence>
<keyword evidence="7" id="KW-0482">Metalloprotease</keyword>
<dbReference type="Pfam" id="PF00675">
    <property type="entry name" value="Peptidase_M16"/>
    <property type="match status" value="1"/>
</dbReference>
<dbReference type="GO" id="GO:0005829">
    <property type="term" value="C:cytosol"/>
    <property type="evidence" value="ECO:0007669"/>
    <property type="project" value="TreeGrafter"/>
</dbReference>
<evidence type="ECO:0000313" key="9">
    <source>
        <dbReference type="EMBL" id="RHY01135.1"/>
    </source>
</evidence>
<dbReference type="GO" id="GO:0005739">
    <property type="term" value="C:mitochondrion"/>
    <property type="evidence" value="ECO:0007669"/>
    <property type="project" value="TreeGrafter"/>
</dbReference>
<reference evidence="12 13" key="1">
    <citation type="submission" date="2018-08" db="EMBL/GenBank/DDBJ databases">
        <title>Aphanomyces genome sequencing and annotation.</title>
        <authorList>
            <person name="Minardi D."/>
            <person name="Oidtmann B."/>
            <person name="Van Der Giezen M."/>
            <person name="Studholme D.J."/>
        </authorList>
    </citation>
    <scope>NUCLEOTIDE SEQUENCE [LARGE SCALE GENOMIC DNA]</scope>
    <source>
        <strain evidence="11 14">FDL457</strain>
        <strain evidence="9 12">Kv</strain>
        <strain evidence="10 13">SA</strain>
    </source>
</reference>
<gene>
    <name evidence="11" type="ORF">DYB26_010090</name>
    <name evidence="9" type="ORF">DYB36_011587</name>
    <name evidence="10" type="ORF">DYB38_012843</name>
</gene>
<evidence type="ECO:0000259" key="8">
    <source>
        <dbReference type="Pfam" id="PF00675"/>
    </source>
</evidence>
<dbReference type="GO" id="GO:0051603">
    <property type="term" value="P:proteolysis involved in protein catabolic process"/>
    <property type="evidence" value="ECO:0007669"/>
    <property type="project" value="TreeGrafter"/>
</dbReference>
<dbReference type="GO" id="GO:0046872">
    <property type="term" value="F:metal ion binding"/>
    <property type="evidence" value="ECO:0007669"/>
    <property type="project" value="UniProtKB-KW"/>
</dbReference>
<dbReference type="Gene3D" id="3.30.830.10">
    <property type="entry name" value="Metalloenzyme, LuxS/M16 peptidase-like"/>
    <property type="match status" value="2"/>
</dbReference>
<dbReference type="VEuPathDB" id="FungiDB:H257_07263"/>
<evidence type="ECO:0000313" key="14">
    <source>
        <dbReference type="Proteomes" id="UP000286510"/>
    </source>
</evidence>
<evidence type="ECO:0000256" key="2">
    <source>
        <dbReference type="ARBA" id="ARBA00007261"/>
    </source>
</evidence>
<evidence type="ECO:0000313" key="12">
    <source>
        <dbReference type="Proteomes" id="UP000265427"/>
    </source>
</evidence>
<dbReference type="FunFam" id="3.30.830.10:FF:000012">
    <property type="entry name" value="Protease 3"/>
    <property type="match status" value="1"/>
</dbReference>
<evidence type="ECO:0000256" key="6">
    <source>
        <dbReference type="ARBA" id="ARBA00022833"/>
    </source>
</evidence>
<comment type="cofactor">
    <cofactor evidence="1">
        <name>Zn(2+)</name>
        <dbReference type="ChEBI" id="CHEBI:29105"/>
    </cofactor>
</comment>
<evidence type="ECO:0000313" key="11">
    <source>
        <dbReference type="EMBL" id="RHY99783.1"/>
    </source>
</evidence>
<dbReference type="PANTHER" id="PTHR43690">
    <property type="entry name" value="NARDILYSIN"/>
    <property type="match status" value="1"/>
</dbReference>
<dbReference type="Proteomes" id="UP000265427">
    <property type="component" value="Unassembled WGS sequence"/>
</dbReference>
<dbReference type="InterPro" id="IPR050626">
    <property type="entry name" value="Peptidase_M16"/>
</dbReference>
<evidence type="ECO:0000256" key="4">
    <source>
        <dbReference type="ARBA" id="ARBA00022723"/>
    </source>
</evidence>